<name>A0A7D4TVF3_9SPHI</name>
<accession>A0A7D4TVF3</accession>
<evidence type="ECO:0000313" key="1">
    <source>
        <dbReference type="EMBL" id="QKJ30515.1"/>
    </source>
</evidence>
<dbReference type="EMBL" id="CP054139">
    <property type="protein sequence ID" value="QKJ30515.1"/>
    <property type="molecule type" value="Genomic_DNA"/>
</dbReference>
<dbReference type="AlphaFoldDB" id="A0A7D4TVF3"/>
<sequence length="176" mass="20644">MDNYFRPFDQLRVNELMVNRIGYFRPSYELNDGQFIYAKLSTAGWFKPTAILETADNRWELVPKGLFRRTLYINKSATENIGSVKPEAWTRKISLGMNDGFQAHFTSKKVFSRTVYLNSDQYGDMFSIEPNLWKFKMPFRVTFNRDILKQVPEIGMYMLIGIYMVLLRQQQAAAAH</sequence>
<protein>
    <submittedName>
        <fullName evidence="1">Uncharacterized protein</fullName>
    </submittedName>
</protein>
<organism evidence="1 2">
    <name type="scientific">Mucilaginibacter mali</name>
    <dbReference type="NCBI Taxonomy" id="2740462"/>
    <lineage>
        <taxon>Bacteria</taxon>
        <taxon>Pseudomonadati</taxon>
        <taxon>Bacteroidota</taxon>
        <taxon>Sphingobacteriia</taxon>
        <taxon>Sphingobacteriales</taxon>
        <taxon>Sphingobacteriaceae</taxon>
        <taxon>Mucilaginibacter</taxon>
    </lineage>
</organism>
<proteinExistence type="predicted"/>
<keyword evidence="2" id="KW-1185">Reference proteome</keyword>
<reference evidence="1 2" key="1">
    <citation type="submission" date="2020-05" db="EMBL/GenBank/DDBJ databases">
        <title>Mucilaginibacter mali sp. nov.</title>
        <authorList>
            <person name="Kim H.S."/>
            <person name="Lee K.C."/>
            <person name="Suh M.K."/>
            <person name="Kim J.-S."/>
            <person name="Han K.-I."/>
            <person name="Eom M.K."/>
            <person name="Shin Y.K."/>
            <person name="Lee J.-S."/>
        </authorList>
    </citation>
    <scope>NUCLEOTIDE SEQUENCE [LARGE SCALE GENOMIC DNA]</scope>
    <source>
        <strain evidence="1 2">G2-14</strain>
    </source>
</reference>
<gene>
    <name evidence="1" type="ORF">HQ865_12365</name>
</gene>
<dbReference type="RefSeq" id="WP_173415189.1">
    <property type="nucleotide sequence ID" value="NZ_CP054139.1"/>
</dbReference>
<evidence type="ECO:0000313" key="2">
    <source>
        <dbReference type="Proteomes" id="UP000505355"/>
    </source>
</evidence>
<dbReference type="KEGG" id="mmab:HQ865_12365"/>
<dbReference type="Proteomes" id="UP000505355">
    <property type="component" value="Chromosome"/>
</dbReference>